<evidence type="ECO:0000313" key="5">
    <source>
        <dbReference type="Proteomes" id="UP001422759"/>
    </source>
</evidence>
<dbReference type="PANTHER" id="PTHR47396">
    <property type="entry name" value="TYPE I RESTRICTION ENZYME ECOKI R PROTEIN"/>
    <property type="match status" value="1"/>
</dbReference>
<dbReference type="Pfam" id="PF04851">
    <property type="entry name" value="ResIII"/>
    <property type="match status" value="1"/>
</dbReference>
<dbReference type="Proteomes" id="UP001422759">
    <property type="component" value="Unassembled WGS sequence"/>
</dbReference>
<evidence type="ECO:0008006" key="6">
    <source>
        <dbReference type="Google" id="ProtNLM"/>
    </source>
</evidence>
<dbReference type="InterPro" id="IPR002711">
    <property type="entry name" value="HNH"/>
</dbReference>
<dbReference type="PANTHER" id="PTHR47396:SF1">
    <property type="entry name" value="ATP-DEPENDENT HELICASE IRC3-RELATED"/>
    <property type="match status" value="1"/>
</dbReference>
<dbReference type="SMART" id="SM00507">
    <property type="entry name" value="HNHc"/>
    <property type="match status" value="1"/>
</dbReference>
<name>A0ABP5KWR4_9ACTN</name>
<protein>
    <recommendedName>
        <fullName evidence="6">HNH endonuclease</fullName>
    </recommendedName>
</protein>
<dbReference type="CDD" id="cd00085">
    <property type="entry name" value="HNHc"/>
    <property type="match status" value="1"/>
</dbReference>
<accession>A0ABP5KWR4</accession>
<organism evidence="4 5">
    <name type="scientific">Kitasatospora kazusensis</name>
    <dbReference type="NCBI Taxonomy" id="407974"/>
    <lineage>
        <taxon>Bacteria</taxon>
        <taxon>Bacillati</taxon>
        <taxon>Actinomycetota</taxon>
        <taxon>Actinomycetes</taxon>
        <taxon>Kitasatosporales</taxon>
        <taxon>Streptomycetaceae</taxon>
        <taxon>Kitasatospora</taxon>
    </lineage>
</organism>
<feature type="domain" description="HNH nuclease" evidence="3">
    <location>
        <begin position="13"/>
        <end position="65"/>
    </location>
</feature>
<dbReference type="InterPro" id="IPR003615">
    <property type="entry name" value="HNH_nuc"/>
</dbReference>
<reference evidence="5" key="1">
    <citation type="journal article" date="2019" name="Int. J. Syst. Evol. Microbiol.">
        <title>The Global Catalogue of Microorganisms (GCM) 10K type strain sequencing project: providing services to taxonomists for standard genome sequencing and annotation.</title>
        <authorList>
            <consortium name="The Broad Institute Genomics Platform"/>
            <consortium name="The Broad Institute Genome Sequencing Center for Infectious Disease"/>
            <person name="Wu L."/>
            <person name="Ma J."/>
        </authorList>
    </citation>
    <scope>NUCLEOTIDE SEQUENCE [LARGE SCALE GENOMIC DNA]</scope>
    <source>
        <strain evidence="5">JCM 14560</strain>
    </source>
</reference>
<dbReference type="InterPro" id="IPR014001">
    <property type="entry name" value="Helicase_ATP-bd"/>
</dbReference>
<feature type="region of interest" description="Disordered" evidence="1">
    <location>
        <begin position="592"/>
        <end position="616"/>
    </location>
</feature>
<evidence type="ECO:0000259" key="3">
    <source>
        <dbReference type="SMART" id="SM00507"/>
    </source>
</evidence>
<dbReference type="Gene3D" id="3.40.50.300">
    <property type="entry name" value="P-loop containing nucleotide triphosphate hydrolases"/>
    <property type="match status" value="2"/>
</dbReference>
<dbReference type="SMART" id="SM00487">
    <property type="entry name" value="DEXDc"/>
    <property type="match status" value="1"/>
</dbReference>
<dbReference type="InterPro" id="IPR050742">
    <property type="entry name" value="Helicase_Restrict-Modif_Enz"/>
</dbReference>
<sequence>MVDLDPQRIFSGPQRQILYRQAEGLCRICGSELGIGWHADHRIPWADGGPTTIENGQALCAACNLAKGQAMAYVDLFSPRPFQLSVAEAVKDGIQTGSRDVTVVLASPGSGKTLAYQALATQLFRDGLIDFIAVFAPRIALAQQCETGWMHRTGGVIGADSKCLLFDPAKRFGMIRHRTNEVPLTSPAELGSGFVATYSALAINESLFVEWAKKHQGRFLLIADEAQFCGAARKPGDDDNGGTKAGALITKLNGYARHTLLLTGTPYRADNQPLILSEYGKINADGRKPLICHAEATYEDGIAEGYLRTFEMKLVDASVSRRTLGDPSDRMAGEQMLTYNLSDDADGLAEVLKDPRVWQPLTNYVVDAVKDKQKFHPQYRGLISCQGQTEARAVVKYLNDRYPGLKVGLAVSGDGPAAATALQDFKSTPMDILVTVRMAFIGYDCPEITVVGMLTHYRDAGHLMQLAGRGLRVWDQMPPREQSCRIIAPDDPRMKRFLAVLRNEVEEGLRRIEEREGNGTGEVPDPQLPISYIAGAEATTARVASNDVDVEADELFLIESAKSAVDSGEDVSKIKQLLDLLSVKVLERPEVPVPRTEPEAPARTQVPKTEKQQIEDRKSKAAAAITKHLYKLGFPPGCDGYSEVAMKITATVNAAAGGLKASEIRTVAQAEARLRAALKL</sequence>
<keyword evidence="5" id="KW-1185">Reference proteome</keyword>
<dbReference type="RefSeq" id="WP_344462990.1">
    <property type="nucleotide sequence ID" value="NZ_BAAANT010000008.1"/>
</dbReference>
<feature type="domain" description="Helicase ATP-binding" evidence="2">
    <location>
        <begin position="75"/>
        <end position="291"/>
    </location>
</feature>
<dbReference type="InterPro" id="IPR006935">
    <property type="entry name" value="Helicase/UvrB_N"/>
</dbReference>
<dbReference type="Gene3D" id="1.10.30.50">
    <property type="match status" value="1"/>
</dbReference>
<evidence type="ECO:0000313" key="4">
    <source>
        <dbReference type="EMBL" id="GAA2138478.1"/>
    </source>
</evidence>
<evidence type="ECO:0000256" key="1">
    <source>
        <dbReference type="SAM" id="MobiDB-lite"/>
    </source>
</evidence>
<dbReference type="Pfam" id="PF01844">
    <property type="entry name" value="HNH"/>
    <property type="match status" value="1"/>
</dbReference>
<gene>
    <name evidence="4" type="ORF">GCM10009760_19840</name>
</gene>
<evidence type="ECO:0000259" key="2">
    <source>
        <dbReference type="SMART" id="SM00487"/>
    </source>
</evidence>
<proteinExistence type="predicted"/>
<dbReference type="EMBL" id="BAAANT010000008">
    <property type="protein sequence ID" value="GAA2138478.1"/>
    <property type="molecule type" value="Genomic_DNA"/>
</dbReference>
<dbReference type="SUPFAM" id="SSF52540">
    <property type="entry name" value="P-loop containing nucleoside triphosphate hydrolases"/>
    <property type="match status" value="1"/>
</dbReference>
<dbReference type="InterPro" id="IPR027417">
    <property type="entry name" value="P-loop_NTPase"/>
</dbReference>
<comment type="caution">
    <text evidence="4">The sequence shown here is derived from an EMBL/GenBank/DDBJ whole genome shotgun (WGS) entry which is preliminary data.</text>
</comment>